<protein>
    <submittedName>
        <fullName evidence="6">CDKN2A-interacting protein-like</fullName>
    </submittedName>
</protein>
<dbReference type="PROSITE" id="PS51827">
    <property type="entry name" value="XTBD"/>
    <property type="match status" value="1"/>
</dbReference>
<evidence type="ECO:0000259" key="5">
    <source>
        <dbReference type="PROSITE" id="PS51827"/>
    </source>
</evidence>
<dbReference type="Proteomes" id="UP000034805">
    <property type="component" value="Unassembled WGS sequence"/>
</dbReference>
<keyword evidence="3" id="KW-0539">Nucleus</keyword>
<dbReference type="STRING" id="113540.ENSSFOP00015047481"/>
<dbReference type="EMBL" id="JARO02004338">
    <property type="protein sequence ID" value="KPP68683.1"/>
    <property type="molecule type" value="Genomic_DNA"/>
</dbReference>
<evidence type="ECO:0000256" key="4">
    <source>
        <dbReference type="SAM" id="MobiDB-lite"/>
    </source>
</evidence>
<dbReference type="PANTHER" id="PTHR16148:SF11">
    <property type="entry name" value="CDKN2A-INTERACTING PROTEIN"/>
    <property type="match status" value="1"/>
</dbReference>
<dbReference type="InterPro" id="IPR058828">
    <property type="entry name" value="DSRM_CARF/NKRF"/>
</dbReference>
<reference evidence="6 7" key="1">
    <citation type="submission" date="2015-08" db="EMBL/GenBank/DDBJ databases">
        <title>The genome of the Asian arowana (Scleropages formosus).</title>
        <authorList>
            <person name="Tan M.H."/>
            <person name="Gan H.M."/>
            <person name="Croft L.J."/>
            <person name="Austin C.M."/>
        </authorList>
    </citation>
    <scope>NUCLEOTIDE SEQUENCE [LARGE SCALE GENOMIC DNA]</scope>
    <source>
        <strain evidence="6">Aro1</strain>
    </source>
</reference>
<evidence type="ECO:0000256" key="1">
    <source>
        <dbReference type="ARBA" id="ARBA00004642"/>
    </source>
</evidence>
<dbReference type="AlphaFoldDB" id="A0A0P7V674"/>
<dbReference type="PANTHER" id="PTHR16148">
    <property type="entry name" value="NF-KAPPA-B-REPRESSING FACTOR-RELATED"/>
    <property type="match status" value="1"/>
</dbReference>
<dbReference type="InterPro" id="IPR021859">
    <property type="entry name" value="XTBD"/>
</dbReference>
<dbReference type="Pfam" id="PF26535">
    <property type="entry name" value="DSRM_CARF"/>
    <property type="match status" value="1"/>
</dbReference>
<proteinExistence type="inferred from homology"/>
<comment type="caution">
    <text evidence="6">The sequence shown here is derived from an EMBL/GenBank/DDBJ whole genome shotgun (WGS) entry which is preliminary data.</text>
</comment>
<evidence type="ECO:0000256" key="3">
    <source>
        <dbReference type="ARBA" id="ARBA00023242"/>
    </source>
</evidence>
<sequence length="325" mass="36324">MYRCFMAERRGEDVVSEFLKQNPHLAQWVESLRGQCETNKQWRGRKEFILRNLESFPTVLPDVSSPSLDRLLSLSMVWANHVFLGCIYPQSVMNKVNEMAEGIVVDEIQVRKTRDEIMGKGKRTATSDKEMDNSIKKLKAGNTEVESKAGGRAAVRSGGSGTFKCGPPPQAPTEHQPFFNRLYKAVAWKLVSAGGFGPNLDHFEILRACIESSKASLSCVFVPLKDIPDLPAGRAQKEGQVCELRCQTVYMGTGYGRDEDSARAMASKEALKIFQSRKVTVKICRRRFRGKDVEDLVLVDDQLRNSGFPPALAYPFQADQQPSPS</sequence>
<dbReference type="GO" id="GO:0005730">
    <property type="term" value="C:nucleolus"/>
    <property type="evidence" value="ECO:0007669"/>
    <property type="project" value="TreeGrafter"/>
</dbReference>
<organism evidence="6 7">
    <name type="scientific">Scleropages formosus</name>
    <name type="common">Asian bonytongue</name>
    <name type="synonym">Osteoglossum formosum</name>
    <dbReference type="NCBI Taxonomy" id="113540"/>
    <lineage>
        <taxon>Eukaryota</taxon>
        <taxon>Metazoa</taxon>
        <taxon>Chordata</taxon>
        <taxon>Craniata</taxon>
        <taxon>Vertebrata</taxon>
        <taxon>Euteleostomi</taxon>
        <taxon>Actinopterygii</taxon>
        <taxon>Neopterygii</taxon>
        <taxon>Teleostei</taxon>
        <taxon>Osteoglossocephala</taxon>
        <taxon>Osteoglossomorpha</taxon>
        <taxon>Osteoglossiformes</taxon>
        <taxon>Osteoglossidae</taxon>
        <taxon>Scleropages</taxon>
    </lineage>
</organism>
<evidence type="ECO:0000313" key="6">
    <source>
        <dbReference type="EMBL" id="KPP68683.1"/>
    </source>
</evidence>
<gene>
    <name evidence="6" type="ORF">Z043_112617</name>
</gene>
<name>A0A0P7V674_SCLFO</name>
<feature type="region of interest" description="Disordered" evidence="4">
    <location>
        <begin position="149"/>
        <end position="171"/>
    </location>
</feature>
<evidence type="ECO:0000256" key="2">
    <source>
        <dbReference type="ARBA" id="ARBA00010053"/>
    </source>
</evidence>
<evidence type="ECO:0000313" key="7">
    <source>
        <dbReference type="Proteomes" id="UP000034805"/>
    </source>
</evidence>
<comment type="subcellular location">
    <subcellularLocation>
        <location evidence="1">Nucleus</location>
        <location evidence="1">Nucleoplasm</location>
    </subcellularLocation>
</comment>
<accession>A0A0P7V674</accession>
<dbReference type="Pfam" id="PF11952">
    <property type="entry name" value="XTBD"/>
    <property type="match status" value="1"/>
</dbReference>
<feature type="domain" description="XRN2-binding (XTBD)" evidence="5">
    <location>
        <begin position="29"/>
        <end position="129"/>
    </location>
</feature>
<dbReference type="GO" id="GO:0005654">
    <property type="term" value="C:nucleoplasm"/>
    <property type="evidence" value="ECO:0007669"/>
    <property type="project" value="UniProtKB-SubCell"/>
</dbReference>
<comment type="similarity">
    <text evidence="2">Belongs to the CARF family.</text>
</comment>